<dbReference type="Proteomes" id="UP000230423">
    <property type="component" value="Unassembled WGS sequence"/>
</dbReference>
<dbReference type="SMART" id="SM00034">
    <property type="entry name" value="CLECT"/>
    <property type="match status" value="1"/>
</dbReference>
<proteinExistence type="predicted"/>
<sequence length="166" mass="18863">MLVKTILAFCLVNVAQALLSNTTEEPPCPDGWLRLFSSCYLFETEKLNFGMAVTNCVLKGGKIFVPKSAVEWKEVVKNVPSEHWSWVGMRRELPYMPRWTELGGVNAAEIDWLVNPGTPEMNGWTAGTQCLAYYNSLKRGHRYAFFYPCEMRAHSVCKKRAVLPPK</sequence>
<keyword evidence="1" id="KW-0732">Signal</keyword>
<dbReference type="InterPro" id="IPR016186">
    <property type="entry name" value="C-type_lectin-like/link_sf"/>
</dbReference>
<dbReference type="InterPro" id="IPR016187">
    <property type="entry name" value="CTDL_fold"/>
</dbReference>
<dbReference type="SUPFAM" id="SSF56436">
    <property type="entry name" value="C-type lectin-like"/>
    <property type="match status" value="1"/>
</dbReference>
<keyword evidence="4" id="KW-1185">Reference proteome</keyword>
<evidence type="ECO:0000259" key="2">
    <source>
        <dbReference type="PROSITE" id="PS50041"/>
    </source>
</evidence>
<gene>
    <name evidence="3" type="ORF">TELCIR_07824</name>
</gene>
<evidence type="ECO:0000313" key="3">
    <source>
        <dbReference type="EMBL" id="PIO70328.1"/>
    </source>
</evidence>
<evidence type="ECO:0000256" key="1">
    <source>
        <dbReference type="SAM" id="SignalP"/>
    </source>
</evidence>
<dbReference type="Gene3D" id="3.10.100.10">
    <property type="entry name" value="Mannose-Binding Protein A, subunit A"/>
    <property type="match status" value="1"/>
</dbReference>
<dbReference type="InterPro" id="IPR001304">
    <property type="entry name" value="C-type_lectin-like"/>
</dbReference>
<dbReference type="PROSITE" id="PS50041">
    <property type="entry name" value="C_TYPE_LECTIN_2"/>
    <property type="match status" value="1"/>
</dbReference>
<dbReference type="OrthoDB" id="441660at2759"/>
<evidence type="ECO:0000313" key="4">
    <source>
        <dbReference type="Proteomes" id="UP000230423"/>
    </source>
</evidence>
<accession>A0A2G9UJA8</accession>
<dbReference type="EMBL" id="KZ346310">
    <property type="protein sequence ID" value="PIO70328.1"/>
    <property type="molecule type" value="Genomic_DNA"/>
</dbReference>
<name>A0A2G9UJA8_TELCI</name>
<feature type="chain" id="PRO_5013607577" evidence="1">
    <location>
        <begin position="18"/>
        <end position="166"/>
    </location>
</feature>
<dbReference type="AlphaFoldDB" id="A0A2G9UJA8"/>
<reference evidence="3 4" key="1">
    <citation type="submission" date="2015-09" db="EMBL/GenBank/DDBJ databases">
        <title>Draft genome of the parasitic nematode Teladorsagia circumcincta isolate WARC Sus (inbred).</title>
        <authorList>
            <person name="Mitreva M."/>
        </authorList>
    </citation>
    <scope>NUCLEOTIDE SEQUENCE [LARGE SCALE GENOMIC DNA]</scope>
    <source>
        <strain evidence="3 4">S</strain>
    </source>
</reference>
<protein>
    <submittedName>
        <fullName evidence="3">Lectin C-type domain protein</fullName>
    </submittedName>
</protein>
<organism evidence="3 4">
    <name type="scientific">Teladorsagia circumcincta</name>
    <name type="common">Brown stomach worm</name>
    <name type="synonym">Ostertagia circumcincta</name>
    <dbReference type="NCBI Taxonomy" id="45464"/>
    <lineage>
        <taxon>Eukaryota</taxon>
        <taxon>Metazoa</taxon>
        <taxon>Ecdysozoa</taxon>
        <taxon>Nematoda</taxon>
        <taxon>Chromadorea</taxon>
        <taxon>Rhabditida</taxon>
        <taxon>Rhabditina</taxon>
        <taxon>Rhabditomorpha</taxon>
        <taxon>Strongyloidea</taxon>
        <taxon>Trichostrongylidae</taxon>
        <taxon>Teladorsagia</taxon>
    </lineage>
</organism>
<feature type="signal peptide" evidence="1">
    <location>
        <begin position="1"/>
        <end position="17"/>
    </location>
</feature>
<dbReference type="Pfam" id="PF00059">
    <property type="entry name" value="Lectin_C"/>
    <property type="match status" value="1"/>
</dbReference>
<feature type="domain" description="C-type lectin" evidence="2">
    <location>
        <begin position="35"/>
        <end position="158"/>
    </location>
</feature>